<gene>
    <name evidence="3" type="ORF">Pla8534_06260</name>
</gene>
<dbReference type="InterPro" id="IPR011990">
    <property type="entry name" value="TPR-like_helical_dom_sf"/>
</dbReference>
<dbReference type="OrthoDB" id="260328at2"/>
<name>A0A518DM06_9BACT</name>
<dbReference type="EMBL" id="CP036433">
    <property type="protein sequence ID" value="QDU92853.1"/>
    <property type="molecule type" value="Genomic_DNA"/>
</dbReference>
<dbReference type="PROSITE" id="PS50005">
    <property type="entry name" value="TPR"/>
    <property type="match status" value="1"/>
</dbReference>
<feature type="repeat" description="TPR" evidence="1">
    <location>
        <begin position="33"/>
        <end position="66"/>
    </location>
</feature>
<dbReference type="AlphaFoldDB" id="A0A518DM06"/>
<evidence type="ECO:0000313" key="3">
    <source>
        <dbReference type="EMBL" id="QDU92853.1"/>
    </source>
</evidence>
<dbReference type="RefSeq" id="WP_145049161.1">
    <property type="nucleotide sequence ID" value="NZ_CP036433.1"/>
</dbReference>
<feature type="region of interest" description="Disordered" evidence="2">
    <location>
        <begin position="187"/>
        <end position="250"/>
    </location>
</feature>
<evidence type="ECO:0008006" key="5">
    <source>
        <dbReference type="Google" id="ProtNLM"/>
    </source>
</evidence>
<evidence type="ECO:0000313" key="4">
    <source>
        <dbReference type="Proteomes" id="UP000317648"/>
    </source>
</evidence>
<keyword evidence="4" id="KW-1185">Reference proteome</keyword>
<keyword evidence="1" id="KW-0802">TPR repeat</keyword>
<proteinExistence type="predicted"/>
<protein>
    <recommendedName>
        <fullName evidence="5">Tetratricopeptide repeat protein</fullName>
    </recommendedName>
</protein>
<sequence length="250" mass="27597">MKRWLLLLWLLVPVALLSYHFGPGQAALAYRQSQQNFQLAQELEETGHFDEAIDQYGEALSSLPATTEPAAVARDQIRLAQVRVRFQQGRLAETLSSLGVLVEEIEQTHGADSALAYETRDFLGRVHYQAMAALRLESAEKEVWLRHWELSRQNYRYLAEHTPGGRNDRDRRNLEVVIKSFNDPVPPTAASAAGGGFDTAGLTDVITPPPPDAPIAPGFGPPPPTVIDARPREPTPESPAPELNEFDLGS</sequence>
<feature type="compositionally biased region" description="Pro residues" evidence="2">
    <location>
        <begin position="207"/>
        <end position="225"/>
    </location>
</feature>
<reference evidence="3 4" key="1">
    <citation type="submission" date="2019-02" db="EMBL/GenBank/DDBJ databases">
        <title>Deep-cultivation of Planctomycetes and their phenomic and genomic characterization uncovers novel biology.</title>
        <authorList>
            <person name="Wiegand S."/>
            <person name="Jogler M."/>
            <person name="Boedeker C."/>
            <person name="Pinto D."/>
            <person name="Vollmers J."/>
            <person name="Rivas-Marin E."/>
            <person name="Kohn T."/>
            <person name="Peeters S.H."/>
            <person name="Heuer A."/>
            <person name="Rast P."/>
            <person name="Oberbeckmann S."/>
            <person name="Bunk B."/>
            <person name="Jeske O."/>
            <person name="Meyerdierks A."/>
            <person name="Storesund J.E."/>
            <person name="Kallscheuer N."/>
            <person name="Luecker S."/>
            <person name="Lage O.M."/>
            <person name="Pohl T."/>
            <person name="Merkel B.J."/>
            <person name="Hornburger P."/>
            <person name="Mueller R.-W."/>
            <person name="Bruemmer F."/>
            <person name="Labrenz M."/>
            <person name="Spormann A.M."/>
            <person name="Op den Camp H."/>
            <person name="Overmann J."/>
            <person name="Amann R."/>
            <person name="Jetten M.S.M."/>
            <person name="Mascher T."/>
            <person name="Medema M.H."/>
            <person name="Devos D.P."/>
            <person name="Kaster A.-K."/>
            <person name="Ovreas L."/>
            <person name="Rohde M."/>
            <person name="Galperin M.Y."/>
            <person name="Jogler C."/>
        </authorList>
    </citation>
    <scope>NUCLEOTIDE SEQUENCE [LARGE SCALE GENOMIC DNA]</scope>
    <source>
        <strain evidence="3 4">Pla85_3_4</strain>
    </source>
</reference>
<dbReference type="Gene3D" id="1.25.40.10">
    <property type="entry name" value="Tetratricopeptide repeat domain"/>
    <property type="match status" value="1"/>
</dbReference>
<accession>A0A518DM06</accession>
<dbReference type="KEGG" id="lcre:Pla8534_06260"/>
<dbReference type="Proteomes" id="UP000317648">
    <property type="component" value="Chromosome"/>
</dbReference>
<organism evidence="3 4">
    <name type="scientific">Lignipirellula cremea</name>
    <dbReference type="NCBI Taxonomy" id="2528010"/>
    <lineage>
        <taxon>Bacteria</taxon>
        <taxon>Pseudomonadati</taxon>
        <taxon>Planctomycetota</taxon>
        <taxon>Planctomycetia</taxon>
        <taxon>Pirellulales</taxon>
        <taxon>Pirellulaceae</taxon>
        <taxon>Lignipirellula</taxon>
    </lineage>
</organism>
<evidence type="ECO:0000256" key="1">
    <source>
        <dbReference type="PROSITE-ProRule" id="PRU00339"/>
    </source>
</evidence>
<dbReference type="InterPro" id="IPR019734">
    <property type="entry name" value="TPR_rpt"/>
</dbReference>
<evidence type="ECO:0000256" key="2">
    <source>
        <dbReference type="SAM" id="MobiDB-lite"/>
    </source>
</evidence>